<accession>A0A0R3KYU5</accession>
<evidence type="ECO:0000313" key="2">
    <source>
        <dbReference type="EMBL" id="KRR00631.1"/>
    </source>
</evidence>
<dbReference type="Proteomes" id="UP000051913">
    <property type="component" value="Unassembled WGS sequence"/>
</dbReference>
<dbReference type="AlphaFoldDB" id="A0A0R3KYU5"/>
<name>A0A0R3KYU5_9BRAD</name>
<feature type="domain" description="YjiS-like" evidence="1">
    <location>
        <begin position="15"/>
        <end position="48"/>
    </location>
</feature>
<reference evidence="2 3" key="1">
    <citation type="submission" date="2014-03" db="EMBL/GenBank/DDBJ databases">
        <title>Bradyrhizobium valentinum sp. nov., isolated from effective nodules of Lupinus mariae-josephae, a lupine endemic of basic-lime soils in Eastern Spain.</title>
        <authorList>
            <person name="Duran D."/>
            <person name="Rey L."/>
            <person name="Navarro A."/>
            <person name="Busquets A."/>
            <person name="Imperial J."/>
            <person name="Ruiz-Argueso T."/>
        </authorList>
    </citation>
    <scope>NUCLEOTIDE SEQUENCE [LARGE SCALE GENOMIC DNA]</scope>
    <source>
        <strain evidence="2 3">LmjM3</strain>
    </source>
</reference>
<proteinExistence type="predicted"/>
<dbReference type="InterPro" id="IPR009506">
    <property type="entry name" value="YjiS-like"/>
</dbReference>
<comment type="caution">
    <text evidence="2">The sequence shown here is derived from an EMBL/GenBank/DDBJ whole genome shotgun (WGS) entry which is preliminary data.</text>
</comment>
<keyword evidence="3" id="KW-1185">Reference proteome</keyword>
<dbReference type="EMBL" id="LLXX01000163">
    <property type="protein sequence ID" value="KRR00631.1"/>
    <property type="molecule type" value="Genomic_DNA"/>
</dbReference>
<dbReference type="Pfam" id="PF06568">
    <property type="entry name" value="YjiS-like"/>
    <property type="match status" value="1"/>
</dbReference>
<gene>
    <name evidence="2" type="ORF">CP49_37190</name>
</gene>
<sequence length="59" mass="6758">MQKSGPFAVAASALELVRTWRERSRARRHLAAMSGRELQDIGTCWSQVANEVIKPFWQE</sequence>
<protein>
    <recommendedName>
        <fullName evidence="1">YjiS-like domain-containing protein</fullName>
    </recommendedName>
</protein>
<organism evidence="2 3">
    <name type="scientific">Bradyrhizobium valentinum</name>
    <dbReference type="NCBI Taxonomy" id="1518501"/>
    <lineage>
        <taxon>Bacteria</taxon>
        <taxon>Pseudomonadati</taxon>
        <taxon>Pseudomonadota</taxon>
        <taxon>Alphaproteobacteria</taxon>
        <taxon>Hyphomicrobiales</taxon>
        <taxon>Nitrobacteraceae</taxon>
        <taxon>Bradyrhizobium</taxon>
    </lineage>
</organism>
<evidence type="ECO:0000259" key="1">
    <source>
        <dbReference type="Pfam" id="PF06568"/>
    </source>
</evidence>
<evidence type="ECO:0000313" key="3">
    <source>
        <dbReference type="Proteomes" id="UP000051913"/>
    </source>
</evidence>